<dbReference type="GeneID" id="66902158"/>
<dbReference type="Gene3D" id="2.60.120.10">
    <property type="entry name" value="Jelly Rolls"/>
    <property type="match status" value="1"/>
</dbReference>
<dbReference type="SUPFAM" id="SSF51206">
    <property type="entry name" value="cAMP-binding domain-like"/>
    <property type="match status" value="1"/>
</dbReference>
<gene>
    <name evidence="2" type="ORF">C7387_0067</name>
</gene>
<organism evidence="2 3">
    <name type="scientific">Yokenella regensburgei</name>
    <dbReference type="NCBI Taxonomy" id="158877"/>
    <lineage>
        <taxon>Bacteria</taxon>
        <taxon>Pseudomonadati</taxon>
        <taxon>Pseudomonadota</taxon>
        <taxon>Gammaproteobacteria</taxon>
        <taxon>Enterobacterales</taxon>
        <taxon>Enterobacteriaceae</taxon>
        <taxon>Yokenella</taxon>
    </lineage>
</organism>
<reference evidence="2 3" key="1">
    <citation type="submission" date="2018-10" db="EMBL/GenBank/DDBJ databases">
        <title>Genomic Encyclopedia of Type Strains, Phase IV (KMG-IV): sequencing the most valuable type-strain genomes for metagenomic binning, comparative biology and taxonomic classification.</title>
        <authorList>
            <person name="Goeker M."/>
        </authorList>
    </citation>
    <scope>NUCLEOTIDE SEQUENCE [LARGE SCALE GENOMIC DNA]</scope>
    <source>
        <strain evidence="2 3">DSM 5079</strain>
    </source>
</reference>
<name>A0ABX9RXZ5_9ENTR</name>
<accession>A0ABX9RXZ5</accession>
<dbReference type="Pfam" id="PF15977">
    <property type="entry name" value="HTH_46"/>
    <property type="match status" value="1"/>
</dbReference>
<dbReference type="InterPro" id="IPR018490">
    <property type="entry name" value="cNMP-bd_dom_sf"/>
</dbReference>
<protein>
    <submittedName>
        <fullName evidence="2">CRP-like cAMP-binding protein</fullName>
    </submittedName>
</protein>
<dbReference type="Proteomes" id="UP000267341">
    <property type="component" value="Unassembled WGS sequence"/>
</dbReference>
<dbReference type="InterPro" id="IPR041687">
    <property type="entry name" value="HTH_46"/>
</dbReference>
<sequence>MPEKNEAITIIGEAIKDCGSSCLIYRKKRQRFDVESHQQIFYLIQGSVNVYRKSDDVLTNTVTGPAILGLLQMKMKEKTHYFRCDTDCEMWSLSIHDTNAIFNEKDLWGYAFDLLTHSIYQWYRRSNMIEQKDVYSIVVQHLKYIWEMSTESRTQTSIYSFILRRSHISRSSIHKAICILKEEGVVKVNRGKLLELSIK</sequence>
<evidence type="ECO:0000313" key="2">
    <source>
        <dbReference type="EMBL" id="RKR63417.1"/>
    </source>
</evidence>
<proteinExistence type="predicted"/>
<comment type="caution">
    <text evidence="2">The sequence shown here is derived from an EMBL/GenBank/DDBJ whole genome shotgun (WGS) entry which is preliminary data.</text>
</comment>
<evidence type="ECO:0000259" key="1">
    <source>
        <dbReference type="Pfam" id="PF15977"/>
    </source>
</evidence>
<dbReference type="RefSeq" id="WP_120815815.1">
    <property type="nucleotide sequence ID" value="NZ_CP050811.1"/>
</dbReference>
<dbReference type="EMBL" id="RBIZ01000003">
    <property type="protein sequence ID" value="RKR63417.1"/>
    <property type="molecule type" value="Genomic_DNA"/>
</dbReference>
<keyword evidence="3" id="KW-1185">Reference proteome</keyword>
<feature type="domain" description="IprA winged helix-turn-helix" evidence="1">
    <location>
        <begin position="135"/>
        <end position="196"/>
    </location>
</feature>
<evidence type="ECO:0000313" key="3">
    <source>
        <dbReference type="Proteomes" id="UP000267341"/>
    </source>
</evidence>
<dbReference type="InterPro" id="IPR014710">
    <property type="entry name" value="RmlC-like_jellyroll"/>
</dbReference>